<organism evidence="3 4">
    <name type="scientific">Microlunatus ginsengisoli</name>
    <dbReference type="NCBI Taxonomy" id="363863"/>
    <lineage>
        <taxon>Bacteria</taxon>
        <taxon>Bacillati</taxon>
        <taxon>Actinomycetota</taxon>
        <taxon>Actinomycetes</taxon>
        <taxon>Propionibacteriales</taxon>
        <taxon>Propionibacteriaceae</taxon>
        <taxon>Microlunatus</taxon>
    </lineage>
</organism>
<evidence type="ECO:0000313" key="3">
    <source>
        <dbReference type="EMBL" id="GAA3623619.1"/>
    </source>
</evidence>
<dbReference type="Gene3D" id="2.30.30.940">
    <property type="match status" value="1"/>
</dbReference>
<name>A0ABP7A2G2_9ACTN</name>
<dbReference type="InterPro" id="IPR027417">
    <property type="entry name" value="P-loop_NTPase"/>
</dbReference>
<sequence>MLHAGNGYTYLTRSVAACDARLGRSESLADYYVAKGQPPGRWAGRGAVALNVSGVVTEAQMKSLFGEGRHPDADAVVAGLVAAGVTPGEADRAARLGRRFPTYQPRPGVARTVADARAAAEQKLGRPLSEEERLAVRRTVLAAEYRRRHGRAAVDPIELEEAAREGAGRREAVAGYDLVFTPVKSVAVLWGIGSESTRRAIFDAHTAAVADCLNWLETNAAFTRTGDKGQAQIDVTGVTAAVFHHWDSRAGDPDLHTHVAVSNKVQGADGTWRSLDGRPLFAAAVSLSERYNTRIEDELRDRLGVTFTERASDGEPGRRLVREVDGIPADLLVAFSKRRQGIEGVYADLVREYRNAHGREPSKTARWSLYQQATLAQRPDKPAGRSLLHLVAGWKAEAGRVLGVTDAGRAVEAAALHHTATAVEVVDVGRVADVVVGVLQGSRATWTEHHVRAEAHRQLRSYPTVDRDGLVESVVVAACQPGRVLRIEIPRTMAEPAALRRSSGESVFVEHASARYTTIALLDAEERIVTAARQTSSNTGVDPVLVDRALAAAVPALNVEQVSMARVFACSDRFVLLGLAPAGAGKTTTMRVVVQAWQASGRPVVALAPSAVAADILRAELGVDADTLAKFDHDQPSIAAGTLILVDEAGMAGTLMLDRLIDRARRANAVVRLLGDDQQLGAVEAGGVIRQLAADVGAVRMRQVVRFTDPAEAAATLAVRNGDPAAVDFYLSHNRVTAATTETAPDAAYQAWLADVSAGRDALLLTSSGAAVAGLNSRARADLVVAGLVDVDGVALRDGTAAGVGDRVTTRRNDRRLAVCRGRDWVKNGDSWTVQVVHDDGALTVTHRGHGGRVTLPADYVAAHVQLDYARTIHRAQGATVEVAHLLVDPAMAREDLYVGLSRARTGTRLYVAIATDPGSAHPPEVAGSTRQVLTSIIQRSGVEPSATETVRQAVAGIGDLRRMAVEYEHALGTHVGDHYKDVAERHHPGVSTDRAWPSVAQRLHLGEAAGADPDRLIGAAGRLGGYIDAHSVARVLVHRLDLLLARAQRQQAGPPPAVPSWLAAAPPTHLSPPWDRYLPGRYAEMNTRISTLVAEAQANHAGWLGRVGDQASPGWGEAARQVVAYRAVYDIRGDDPLGPEPDMAGRQLQAWQAAHHAITACHSRPDEPRSAAERLLATLADHERDGRYDDDHRTDTRGGPSRHL</sequence>
<feature type="domain" description="TrwC relaxase" evidence="2">
    <location>
        <begin position="4"/>
        <end position="399"/>
    </location>
</feature>
<dbReference type="InterPro" id="IPR014862">
    <property type="entry name" value="TrwC"/>
</dbReference>
<dbReference type="Pfam" id="PF08751">
    <property type="entry name" value="TrwC"/>
    <property type="match status" value="1"/>
</dbReference>
<dbReference type="CDD" id="cd18809">
    <property type="entry name" value="SF1_C_RecD"/>
    <property type="match status" value="1"/>
</dbReference>
<feature type="region of interest" description="Disordered" evidence="1">
    <location>
        <begin position="1178"/>
        <end position="1205"/>
    </location>
</feature>
<evidence type="ECO:0000313" key="4">
    <source>
        <dbReference type="Proteomes" id="UP001501490"/>
    </source>
</evidence>
<accession>A0ABP7A2G2</accession>
<protein>
    <recommendedName>
        <fullName evidence="2">TrwC relaxase domain-containing protein</fullName>
    </recommendedName>
</protein>
<dbReference type="Proteomes" id="UP001501490">
    <property type="component" value="Unassembled WGS sequence"/>
</dbReference>
<dbReference type="SUPFAM" id="SSF55464">
    <property type="entry name" value="Origin of replication-binding domain, RBD-like"/>
    <property type="match status" value="1"/>
</dbReference>
<dbReference type="SUPFAM" id="SSF52540">
    <property type="entry name" value="P-loop containing nucleoside triphosphate hydrolases"/>
    <property type="match status" value="2"/>
</dbReference>
<dbReference type="Pfam" id="PF13604">
    <property type="entry name" value="AAA_30"/>
    <property type="match status" value="1"/>
</dbReference>
<dbReference type="EMBL" id="BAABAB010000018">
    <property type="protein sequence ID" value="GAA3623619.1"/>
    <property type="molecule type" value="Genomic_DNA"/>
</dbReference>
<feature type="compositionally biased region" description="Basic and acidic residues" evidence="1">
    <location>
        <begin position="1181"/>
        <end position="1197"/>
    </location>
</feature>
<evidence type="ECO:0000256" key="1">
    <source>
        <dbReference type="SAM" id="MobiDB-lite"/>
    </source>
</evidence>
<proteinExistence type="predicted"/>
<keyword evidence="4" id="KW-1185">Reference proteome</keyword>
<reference evidence="4" key="1">
    <citation type="journal article" date="2019" name="Int. J. Syst. Evol. Microbiol.">
        <title>The Global Catalogue of Microorganisms (GCM) 10K type strain sequencing project: providing services to taxonomists for standard genome sequencing and annotation.</title>
        <authorList>
            <consortium name="The Broad Institute Genomics Platform"/>
            <consortium name="The Broad Institute Genome Sequencing Center for Infectious Disease"/>
            <person name="Wu L."/>
            <person name="Ma J."/>
        </authorList>
    </citation>
    <scope>NUCLEOTIDE SEQUENCE [LARGE SCALE GENOMIC DNA]</scope>
    <source>
        <strain evidence="4">JCM 16929</strain>
    </source>
</reference>
<gene>
    <name evidence="3" type="ORF">GCM10022236_27500</name>
</gene>
<evidence type="ECO:0000259" key="2">
    <source>
        <dbReference type="Pfam" id="PF08751"/>
    </source>
</evidence>
<comment type="caution">
    <text evidence="3">The sequence shown here is derived from an EMBL/GenBank/DDBJ whole genome shotgun (WGS) entry which is preliminary data.</text>
</comment>
<dbReference type="Gene3D" id="3.40.50.300">
    <property type="entry name" value="P-loop containing nucleotide triphosphate hydrolases"/>
    <property type="match status" value="2"/>
</dbReference>
<dbReference type="NCBIfam" id="NF041492">
    <property type="entry name" value="MobF"/>
    <property type="match status" value="1"/>
</dbReference>